<accession>A0A9Q0L6V3</accession>
<protein>
    <recommendedName>
        <fullName evidence="4">Transmembrane protein</fullName>
    </recommendedName>
</protein>
<reference evidence="2" key="1">
    <citation type="submission" date="2022-10" db="EMBL/GenBank/DDBJ databases">
        <title>Novel sulphate-reducing endosymbionts in the free-living metamonad Anaeramoeba.</title>
        <authorList>
            <person name="Jerlstrom-Hultqvist J."/>
            <person name="Cepicka I."/>
            <person name="Gallot-Lavallee L."/>
            <person name="Salas-Leiva D."/>
            <person name="Curtis B.A."/>
            <person name="Zahonova K."/>
            <person name="Pipaliya S."/>
            <person name="Dacks J."/>
            <person name="Roger A.J."/>
        </authorList>
    </citation>
    <scope>NUCLEOTIDE SEQUENCE</scope>
    <source>
        <strain evidence="2">BMAN</strain>
    </source>
</reference>
<dbReference type="AlphaFoldDB" id="A0A9Q0L6V3"/>
<evidence type="ECO:0008006" key="4">
    <source>
        <dbReference type="Google" id="ProtNLM"/>
    </source>
</evidence>
<gene>
    <name evidence="2" type="ORF">M0811_03506</name>
</gene>
<proteinExistence type="predicted"/>
<keyword evidence="3" id="KW-1185">Reference proteome</keyword>
<keyword evidence="1" id="KW-0732">Signal</keyword>
<feature type="chain" id="PRO_5040293589" description="Transmembrane protein" evidence="1">
    <location>
        <begin position="18"/>
        <end position="122"/>
    </location>
</feature>
<comment type="caution">
    <text evidence="2">The sequence shown here is derived from an EMBL/GenBank/DDBJ whole genome shotgun (WGS) entry which is preliminary data.</text>
</comment>
<evidence type="ECO:0000256" key="1">
    <source>
        <dbReference type="SAM" id="SignalP"/>
    </source>
</evidence>
<feature type="signal peptide" evidence="1">
    <location>
        <begin position="1"/>
        <end position="17"/>
    </location>
</feature>
<sequence>MNFKIFVLFALLAFAFCDSFKTTTNTTLNVYNDNACTNLEGALNMVANQCLNLTGDSLSSSSQGSLESTNATTVYYYQTTSDCSGNAEGIVMQAGKCYPISSDAPIQSVVLGLLMILSLVFF</sequence>
<dbReference type="EMBL" id="JAPDFW010000147">
    <property type="protein sequence ID" value="KAJ5066173.1"/>
    <property type="molecule type" value="Genomic_DNA"/>
</dbReference>
<evidence type="ECO:0000313" key="2">
    <source>
        <dbReference type="EMBL" id="KAJ5066173.1"/>
    </source>
</evidence>
<name>A0A9Q0L6V3_ANAIG</name>
<dbReference type="Proteomes" id="UP001149090">
    <property type="component" value="Unassembled WGS sequence"/>
</dbReference>
<evidence type="ECO:0000313" key="3">
    <source>
        <dbReference type="Proteomes" id="UP001149090"/>
    </source>
</evidence>
<organism evidence="2 3">
    <name type="scientific">Anaeramoeba ignava</name>
    <name type="common">Anaerobic marine amoeba</name>
    <dbReference type="NCBI Taxonomy" id="1746090"/>
    <lineage>
        <taxon>Eukaryota</taxon>
        <taxon>Metamonada</taxon>
        <taxon>Anaeramoebidae</taxon>
        <taxon>Anaeramoeba</taxon>
    </lineage>
</organism>